<sequence>MTMVALSDVSRSIKKFHEEDEMLVLLDGLEQCVDILNSNCTSLLTKVKGLDWRLFSDEVAKAHVRFLLALLASNLAHLDSVILVFVKKFLPDNVPLTTTVEQYDLQHGNTQDRIYTRAHIAVQELHEFSPMVSNRLLKALSANYPFFRRPTVQIRDYNRNLLRVSEYLPYMKFELLSLVIEELSKLDTLYGRESYKELRNGKAGIFDLETDDMDSIRSKVTEAEEFSQKLDCCLSDLFVYLQNKCFDPAGNICHYEADATYNLFCSIFQQIVLPIRGCSCVPFIWLYLCSLNNVSITSEKKYIREYAHKFLELLWLCVTDPNIILPFRSNASSYLASLAARAKVFSSDDVISWISVWVKWLHRYLKNQDDIKHQHRQQHSLFYEMCQAVFYVVVFRCKEIAATKNGASYLILVAIVELTGFRALRALHLNRLVMCTLNPLKFCDERVATNFANVARLSSILNFFRICSNYKIAFCHEVIERNRRASEGIYRTMQRSEGFFPFDAYPLEELSFFGVTLLIVKWLYCSSAHFISGLYNEYDEGNESEDSSSGDVSDKEETTEEEEQLSSSLKNSFSYHNSPGFMQRSPRK</sequence>
<reference evidence="3" key="1">
    <citation type="submission" date="2014-01" db="EMBL/GenBank/DDBJ databases">
        <authorList>
            <person name="Aslett M."/>
        </authorList>
    </citation>
    <scope>NUCLEOTIDE SEQUENCE</scope>
</reference>
<evidence type="ECO:0000256" key="1">
    <source>
        <dbReference type="ARBA" id="ARBA00010098"/>
    </source>
</evidence>
<evidence type="ECO:0000256" key="2">
    <source>
        <dbReference type="SAM" id="MobiDB-lite"/>
    </source>
</evidence>
<dbReference type="EMBL" id="HG805816">
    <property type="protein sequence ID" value="CDW52198.1"/>
    <property type="molecule type" value="Genomic_DNA"/>
</dbReference>
<comment type="similarity">
    <text evidence="1">Belongs to the RRN3 family.</text>
</comment>
<protein>
    <submittedName>
        <fullName evidence="3">RRN3 domain containing protein</fullName>
    </submittedName>
</protein>
<dbReference type="Pfam" id="PF05327">
    <property type="entry name" value="RRN3"/>
    <property type="match status" value="1"/>
</dbReference>
<evidence type="ECO:0000313" key="3">
    <source>
        <dbReference type="EMBL" id="CDW52198.1"/>
    </source>
</evidence>
<feature type="compositionally biased region" description="Polar residues" evidence="2">
    <location>
        <begin position="565"/>
        <end position="577"/>
    </location>
</feature>
<dbReference type="GO" id="GO:0001042">
    <property type="term" value="F:RNA polymerase I core binding"/>
    <property type="evidence" value="ECO:0007669"/>
    <property type="project" value="TreeGrafter"/>
</dbReference>
<dbReference type="GO" id="GO:0005634">
    <property type="term" value="C:nucleus"/>
    <property type="evidence" value="ECO:0007669"/>
    <property type="project" value="TreeGrafter"/>
</dbReference>
<dbReference type="InterPro" id="IPR007991">
    <property type="entry name" value="RNA_pol_I_trans_ini_fac_RRN3"/>
</dbReference>
<dbReference type="GO" id="GO:0001181">
    <property type="term" value="F:RNA polymerase I general transcription initiation factor activity"/>
    <property type="evidence" value="ECO:0007669"/>
    <property type="project" value="InterPro"/>
</dbReference>
<dbReference type="Proteomes" id="UP000030665">
    <property type="component" value="Unassembled WGS sequence"/>
</dbReference>
<dbReference type="PANTHER" id="PTHR12790:SF0">
    <property type="entry name" value="RNA POLYMERASE I-SPECIFIC TRANSCRIPTION INITIATION FACTOR RRN3-RELATED"/>
    <property type="match status" value="1"/>
</dbReference>
<dbReference type="AlphaFoldDB" id="A0A077YXM9"/>
<dbReference type="OrthoDB" id="415696at2759"/>
<reference evidence="3" key="2">
    <citation type="submission" date="2014-03" db="EMBL/GenBank/DDBJ databases">
        <title>The whipworm genome and dual-species transcriptomics of an intimate host-pathogen interaction.</title>
        <authorList>
            <person name="Foth B.J."/>
            <person name="Tsai I.J."/>
            <person name="Reid A.J."/>
            <person name="Bancroft A.J."/>
            <person name="Nichol S."/>
            <person name="Tracey A."/>
            <person name="Holroyd N."/>
            <person name="Cotton J.A."/>
            <person name="Stanley E.J."/>
            <person name="Zarowiecki M."/>
            <person name="Liu J.Z."/>
            <person name="Huckvale T."/>
            <person name="Cooper P.J."/>
            <person name="Grencis R.K."/>
            <person name="Berriman M."/>
        </authorList>
    </citation>
    <scope>NUCLEOTIDE SEQUENCE [LARGE SCALE GENOMIC DNA]</scope>
</reference>
<feature type="region of interest" description="Disordered" evidence="2">
    <location>
        <begin position="540"/>
        <end position="588"/>
    </location>
</feature>
<gene>
    <name evidence="3" type="ORF">TTRE_0000045701</name>
</gene>
<keyword evidence="4" id="KW-1185">Reference proteome</keyword>
<dbReference type="GO" id="GO:0006361">
    <property type="term" value="P:transcription initiation at RNA polymerase I promoter"/>
    <property type="evidence" value="ECO:0007669"/>
    <property type="project" value="InterPro"/>
</dbReference>
<evidence type="ECO:0000313" key="4">
    <source>
        <dbReference type="Proteomes" id="UP000030665"/>
    </source>
</evidence>
<dbReference type="PANTHER" id="PTHR12790">
    <property type="entry name" value="TRANSCRIPTION INITIATION FACTOR IA RRN3"/>
    <property type="match status" value="1"/>
</dbReference>
<proteinExistence type="inferred from homology"/>
<name>A0A077YXM9_TRITR</name>
<accession>A0A077YXM9</accession>
<dbReference type="STRING" id="36087.A0A077YXM9"/>
<organism evidence="3 4">
    <name type="scientific">Trichuris trichiura</name>
    <name type="common">Whipworm</name>
    <name type="synonym">Trichocephalus trichiurus</name>
    <dbReference type="NCBI Taxonomy" id="36087"/>
    <lineage>
        <taxon>Eukaryota</taxon>
        <taxon>Metazoa</taxon>
        <taxon>Ecdysozoa</taxon>
        <taxon>Nematoda</taxon>
        <taxon>Enoplea</taxon>
        <taxon>Dorylaimia</taxon>
        <taxon>Trichinellida</taxon>
        <taxon>Trichuridae</taxon>
        <taxon>Trichuris</taxon>
    </lineage>
</organism>